<name>A3ZX36_9BACT</name>
<dbReference type="EMBL" id="AANZ01000017">
    <property type="protein sequence ID" value="EAQ78913.1"/>
    <property type="molecule type" value="Genomic_DNA"/>
</dbReference>
<protein>
    <submittedName>
        <fullName evidence="1">Uncharacterized protein</fullName>
    </submittedName>
</protein>
<dbReference type="HOGENOM" id="CLU_1792727_0_0_0"/>
<evidence type="ECO:0000313" key="2">
    <source>
        <dbReference type="Proteomes" id="UP000004358"/>
    </source>
</evidence>
<dbReference type="AlphaFoldDB" id="A3ZX36"/>
<organism evidence="1 2">
    <name type="scientific">Blastopirellula marina DSM 3645</name>
    <dbReference type="NCBI Taxonomy" id="314230"/>
    <lineage>
        <taxon>Bacteria</taxon>
        <taxon>Pseudomonadati</taxon>
        <taxon>Planctomycetota</taxon>
        <taxon>Planctomycetia</taxon>
        <taxon>Pirellulales</taxon>
        <taxon>Pirellulaceae</taxon>
        <taxon>Blastopirellula</taxon>
    </lineage>
</organism>
<proteinExistence type="predicted"/>
<reference evidence="1 2" key="1">
    <citation type="submission" date="2006-02" db="EMBL/GenBank/DDBJ databases">
        <authorList>
            <person name="Amann R."/>
            <person name="Ferriera S."/>
            <person name="Johnson J."/>
            <person name="Kravitz S."/>
            <person name="Halpern A."/>
            <person name="Remington K."/>
            <person name="Beeson K."/>
            <person name="Tran B."/>
            <person name="Rogers Y.-H."/>
            <person name="Friedman R."/>
            <person name="Venter J.C."/>
        </authorList>
    </citation>
    <scope>NUCLEOTIDE SEQUENCE [LARGE SCALE GENOMIC DNA]</scope>
    <source>
        <strain evidence="1 2">DSM 3645</strain>
    </source>
</reference>
<sequence length="144" mass="16624">MAFRCDRTCQTIFEVVHMAQIALILDDFGTMKADVLRELRTFCTSSISDVTAAVANSSPLFVRPLFSRDNPEFPERLMSFLEWLEANSLPYRSYQVLDGQDFDDANCDRYYIINALRLKNIILTRLASLEQQRELGRSQDEVDD</sequence>
<comment type="caution">
    <text evidence="1">The sequence shown here is derived from an EMBL/GenBank/DDBJ whole genome shotgun (WGS) entry which is preliminary data.</text>
</comment>
<dbReference type="STRING" id="314230.DSM3645_27573"/>
<gene>
    <name evidence="1" type="ORF">DSM3645_27573</name>
</gene>
<evidence type="ECO:0000313" key="1">
    <source>
        <dbReference type="EMBL" id="EAQ78913.1"/>
    </source>
</evidence>
<dbReference type="Proteomes" id="UP000004358">
    <property type="component" value="Unassembled WGS sequence"/>
</dbReference>
<accession>A3ZX36</accession>